<feature type="compositionally biased region" description="Basic and acidic residues" evidence="2">
    <location>
        <begin position="383"/>
        <end position="397"/>
    </location>
</feature>
<proteinExistence type="predicted"/>
<sequence length="686" mass="78983">MRIPFNLMQKSPAHIKSVVMESEICKTFSRNSRDNATRANCDIIRSASHIQLTALRGEMERAGTKCNMMKKRLEYFQILYQSAGPTSIDIPVKTSHASPKSSRIEILRSPMIDEIDANESKENEQMEEKSPHFPKPQKQKSTVILEIKKSSVHLITNAWSEKSIGEIHQAPISNDQFFDPSDREIIETLPREPEIVLKLTDRREVSARDKIARPRDFTGRKPESSRRDETAPKIIKKKRKKMKLKRSNSKSTTASKHVANLSETTYRRVKRRFYKVEESPPVLDNSNEKPQPPLKKLMSTETGKEQEVVEIYHNAAVHHIQSNSEASLKHQQTNSQEKSFKDTPKNIKNRINETRTSEMQTRSNQMTKNREEKIPLVTNPEPIPRKGEPEIRLKEPPEEFPPPARTWPSDAYDQPNYQQPTFASKLKCVNRCYLTARFNLRNIPFVVGTSITPSHNLGLNIQQVLSLMKSKQPGLATEMRPFFMKKVGKELHPCDLVEDVRDSSAEIFGKSDKNSLDVKQDSVVQRKTEELKHVESRLRLYPGMTSNSSEIRNVFIRLHYKFEETQTKYDKVQEKLDKSKDEAHLKELRELEEELVEELNAQESEIKAVVGLYNEVMALKSQIYGASHQKNSLLCIGESSKVPLRLFPVYQRLRTSSCRIKRPSTSTRLTGLLRQIQSFQQQLISS</sequence>
<dbReference type="GeneID" id="105269275"/>
<feature type="region of interest" description="Disordered" evidence="2">
    <location>
        <begin position="119"/>
        <end position="139"/>
    </location>
</feature>
<gene>
    <name evidence="4" type="primary">LOC105269275</name>
</gene>
<accession>A0A9R1TER0</accession>
<protein>
    <submittedName>
        <fullName evidence="4">Uncharacterized protein isoform X1</fullName>
    </submittedName>
</protein>
<dbReference type="OrthoDB" id="76453at2759"/>
<feature type="compositionally biased region" description="Basic and acidic residues" evidence="2">
    <location>
        <begin position="119"/>
        <end position="131"/>
    </location>
</feature>
<keyword evidence="3" id="KW-1185">Reference proteome</keyword>
<feature type="compositionally biased region" description="Basic residues" evidence="2">
    <location>
        <begin position="234"/>
        <end position="248"/>
    </location>
</feature>
<feature type="region of interest" description="Disordered" evidence="2">
    <location>
        <begin position="212"/>
        <end position="257"/>
    </location>
</feature>
<dbReference type="Proteomes" id="UP000694866">
    <property type="component" value="Unplaced"/>
</dbReference>
<keyword evidence="1" id="KW-0175">Coiled coil</keyword>
<feature type="compositionally biased region" description="Polar residues" evidence="2">
    <location>
        <begin position="323"/>
        <end position="337"/>
    </location>
</feature>
<evidence type="ECO:0000313" key="4">
    <source>
        <dbReference type="RefSeq" id="XP_011307693.1"/>
    </source>
</evidence>
<feature type="compositionally biased region" description="Basic and acidic residues" evidence="2">
    <location>
        <begin position="212"/>
        <end position="231"/>
    </location>
</feature>
<evidence type="ECO:0000313" key="3">
    <source>
        <dbReference type="Proteomes" id="UP000694866"/>
    </source>
</evidence>
<feature type="coiled-coil region" evidence="1">
    <location>
        <begin position="562"/>
        <end position="608"/>
    </location>
</feature>
<reference evidence="4" key="1">
    <citation type="submission" date="2025-08" db="UniProtKB">
        <authorList>
            <consortium name="RefSeq"/>
        </authorList>
    </citation>
    <scope>IDENTIFICATION</scope>
    <source>
        <strain evidence="4">USDA-PBARC FA_bdor</strain>
        <tissue evidence="4">Whole organism</tissue>
    </source>
</reference>
<dbReference type="RefSeq" id="XP_011307693.1">
    <property type="nucleotide sequence ID" value="XM_011309391.1"/>
</dbReference>
<evidence type="ECO:0000256" key="2">
    <source>
        <dbReference type="SAM" id="MobiDB-lite"/>
    </source>
</evidence>
<evidence type="ECO:0000256" key="1">
    <source>
        <dbReference type="SAM" id="Coils"/>
    </source>
</evidence>
<dbReference type="KEGG" id="fas:105269275"/>
<feature type="region of interest" description="Disordered" evidence="2">
    <location>
        <begin position="323"/>
        <end position="342"/>
    </location>
</feature>
<name>A0A9R1TER0_9HYME</name>
<organism evidence="3 4">
    <name type="scientific">Fopius arisanus</name>
    <dbReference type="NCBI Taxonomy" id="64838"/>
    <lineage>
        <taxon>Eukaryota</taxon>
        <taxon>Metazoa</taxon>
        <taxon>Ecdysozoa</taxon>
        <taxon>Arthropoda</taxon>
        <taxon>Hexapoda</taxon>
        <taxon>Insecta</taxon>
        <taxon>Pterygota</taxon>
        <taxon>Neoptera</taxon>
        <taxon>Endopterygota</taxon>
        <taxon>Hymenoptera</taxon>
        <taxon>Apocrita</taxon>
        <taxon>Ichneumonoidea</taxon>
        <taxon>Braconidae</taxon>
        <taxon>Opiinae</taxon>
        <taxon>Fopius</taxon>
    </lineage>
</organism>
<dbReference type="AlphaFoldDB" id="A0A9R1TER0"/>
<feature type="region of interest" description="Disordered" evidence="2">
    <location>
        <begin position="377"/>
        <end position="403"/>
    </location>
</feature>